<gene>
    <name evidence="2" type="ORF">QRD43_00650</name>
</gene>
<protein>
    <submittedName>
        <fullName evidence="2">AraC family transcriptional regulator</fullName>
    </submittedName>
</protein>
<dbReference type="Proteomes" id="UP001238603">
    <property type="component" value="Unassembled WGS sequence"/>
</dbReference>
<reference evidence="2 3" key="1">
    <citation type="submission" date="2023-06" db="EMBL/GenBank/DDBJ databases">
        <title>Pelomonas sp. APW6 16S ribosomal RNA gene genome sequencing and assembly.</title>
        <authorList>
            <person name="Woo H."/>
        </authorList>
    </citation>
    <scope>NUCLEOTIDE SEQUENCE [LARGE SCALE GENOMIC DNA]</scope>
    <source>
        <strain evidence="2 3">APW6</strain>
    </source>
</reference>
<sequence length="306" mass="33945">MREDLAGQRPPRASLHYTAPMDCDRHPDAVARLIAPSLALSGCLYASLWRDTTGAASLTAAQRSSHFPATPYCGMTWALEGDGCQVLDDGSEQRLPSLSLVGGPKSRPAQYRSDAGTRCFMVAFLPDALHALTGLDLASLLDRHVPIESVLGPDWQALSRELLAAPDEHACQALLEAFLLPRWRACVQGASAPPRRYRDWMENLALKAVAGGHGESLRQVERRIKRWSGQSLRALRSISRAESTFHQVRLEMEAGEVLWSALAQDAGYADQAHLCRETRRVTGFSPEELRRRIDTDEAFWAYRVWA</sequence>
<dbReference type="Gene3D" id="1.10.10.60">
    <property type="entry name" value="Homeodomain-like"/>
    <property type="match status" value="1"/>
</dbReference>
<organism evidence="2 3">
    <name type="scientific">Roseateles subflavus</name>
    <dbReference type="NCBI Taxonomy" id="3053353"/>
    <lineage>
        <taxon>Bacteria</taxon>
        <taxon>Pseudomonadati</taxon>
        <taxon>Pseudomonadota</taxon>
        <taxon>Betaproteobacteria</taxon>
        <taxon>Burkholderiales</taxon>
        <taxon>Sphaerotilaceae</taxon>
        <taxon>Roseateles</taxon>
    </lineage>
</organism>
<name>A0ABT7LC02_9BURK</name>
<evidence type="ECO:0000259" key="1">
    <source>
        <dbReference type="PROSITE" id="PS01124"/>
    </source>
</evidence>
<dbReference type="InterPro" id="IPR018060">
    <property type="entry name" value="HTH_AraC"/>
</dbReference>
<evidence type="ECO:0000313" key="2">
    <source>
        <dbReference type="EMBL" id="MDL5030397.1"/>
    </source>
</evidence>
<dbReference type="RefSeq" id="WP_285980534.1">
    <property type="nucleotide sequence ID" value="NZ_JASVDS010000001.1"/>
</dbReference>
<proteinExistence type="predicted"/>
<feature type="domain" description="HTH araC/xylS-type" evidence="1">
    <location>
        <begin position="202"/>
        <end position="292"/>
    </location>
</feature>
<dbReference type="SMART" id="SM00342">
    <property type="entry name" value="HTH_ARAC"/>
    <property type="match status" value="1"/>
</dbReference>
<comment type="caution">
    <text evidence="2">The sequence shown here is derived from an EMBL/GenBank/DDBJ whole genome shotgun (WGS) entry which is preliminary data.</text>
</comment>
<evidence type="ECO:0000313" key="3">
    <source>
        <dbReference type="Proteomes" id="UP001238603"/>
    </source>
</evidence>
<accession>A0ABT7LC02</accession>
<dbReference type="PROSITE" id="PS01124">
    <property type="entry name" value="HTH_ARAC_FAMILY_2"/>
    <property type="match status" value="1"/>
</dbReference>
<dbReference type="EMBL" id="JASVDS010000001">
    <property type="protein sequence ID" value="MDL5030397.1"/>
    <property type="molecule type" value="Genomic_DNA"/>
</dbReference>
<keyword evidence="3" id="KW-1185">Reference proteome</keyword>